<evidence type="ECO:0000313" key="3">
    <source>
        <dbReference type="EMBL" id="CAL1526096.1"/>
    </source>
</evidence>
<keyword evidence="2" id="KW-0472">Membrane</keyword>
<dbReference type="EMBL" id="CAXITT010000002">
    <property type="protein sequence ID" value="CAL1526096.1"/>
    <property type="molecule type" value="Genomic_DNA"/>
</dbReference>
<dbReference type="Proteomes" id="UP001497497">
    <property type="component" value="Unassembled WGS sequence"/>
</dbReference>
<dbReference type="AlphaFoldDB" id="A0AAV2GYL8"/>
<keyword evidence="2" id="KW-1133">Transmembrane helix</keyword>
<feature type="region of interest" description="Disordered" evidence="1">
    <location>
        <begin position="25"/>
        <end position="75"/>
    </location>
</feature>
<evidence type="ECO:0000313" key="4">
    <source>
        <dbReference type="Proteomes" id="UP001497497"/>
    </source>
</evidence>
<name>A0AAV2GYL8_LYMST</name>
<gene>
    <name evidence="3" type="ORF">GSLYS_00000273001</name>
</gene>
<proteinExistence type="predicted"/>
<feature type="compositionally biased region" description="Polar residues" evidence="1">
    <location>
        <begin position="26"/>
        <end position="73"/>
    </location>
</feature>
<organism evidence="3 4">
    <name type="scientific">Lymnaea stagnalis</name>
    <name type="common">Great pond snail</name>
    <name type="synonym">Helix stagnalis</name>
    <dbReference type="NCBI Taxonomy" id="6523"/>
    <lineage>
        <taxon>Eukaryota</taxon>
        <taxon>Metazoa</taxon>
        <taxon>Spiralia</taxon>
        <taxon>Lophotrochozoa</taxon>
        <taxon>Mollusca</taxon>
        <taxon>Gastropoda</taxon>
        <taxon>Heterobranchia</taxon>
        <taxon>Euthyneura</taxon>
        <taxon>Panpulmonata</taxon>
        <taxon>Hygrophila</taxon>
        <taxon>Lymnaeoidea</taxon>
        <taxon>Lymnaeidae</taxon>
        <taxon>Lymnaea</taxon>
    </lineage>
</organism>
<protein>
    <submittedName>
        <fullName evidence="3">Uncharacterized protein</fullName>
    </submittedName>
</protein>
<feature type="transmembrane region" description="Helical" evidence="2">
    <location>
        <begin position="92"/>
        <end position="114"/>
    </location>
</feature>
<evidence type="ECO:0000256" key="1">
    <source>
        <dbReference type="SAM" id="MobiDB-lite"/>
    </source>
</evidence>
<evidence type="ECO:0000256" key="2">
    <source>
        <dbReference type="SAM" id="Phobius"/>
    </source>
</evidence>
<accession>A0AAV2GYL8</accession>
<reference evidence="3 4" key="1">
    <citation type="submission" date="2024-04" db="EMBL/GenBank/DDBJ databases">
        <authorList>
            <consortium name="Genoscope - CEA"/>
            <person name="William W."/>
        </authorList>
    </citation>
    <scope>NUCLEOTIDE SEQUENCE [LARGE SCALE GENOMIC DNA]</scope>
</reference>
<dbReference type="CDD" id="cd12087">
    <property type="entry name" value="TM_EGFR-like"/>
    <property type="match status" value="1"/>
</dbReference>
<keyword evidence="4" id="KW-1185">Reference proteome</keyword>
<sequence length="155" mass="16565">MLEFLNDGGSFTALDDITIRRDSTDYETTTSLPASSNPNLHSTSPQNVTVTGRTTTFSSPTSRAPNDTTQKATTGVAKNDANKGLSQTTETALIASFSVIGGILLVVVLAAFLVKCRRSRHRHSGSVYLTDDSVSYKSVISGGYLMQDVEKTQLA</sequence>
<comment type="caution">
    <text evidence="3">The sequence shown here is derived from an EMBL/GenBank/DDBJ whole genome shotgun (WGS) entry which is preliminary data.</text>
</comment>
<keyword evidence="2" id="KW-0812">Transmembrane</keyword>